<evidence type="ECO:0000313" key="3">
    <source>
        <dbReference type="Proteomes" id="UP001159641"/>
    </source>
</evidence>
<organism evidence="2 3">
    <name type="scientific">Eschrichtius robustus</name>
    <name type="common">California gray whale</name>
    <name type="synonym">Eschrichtius gibbosus</name>
    <dbReference type="NCBI Taxonomy" id="9764"/>
    <lineage>
        <taxon>Eukaryota</taxon>
        <taxon>Metazoa</taxon>
        <taxon>Chordata</taxon>
        <taxon>Craniata</taxon>
        <taxon>Vertebrata</taxon>
        <taxon>Euteleostomi</taxon>
        <taxon>Mammalia</taxon>
        <taxon>Eutheria</taxon>
        <taxon>Laurasiatheria</taxon>
        <taxon>Artiodactyla</taxon>
        <taxon>Whippomorpha</taxon>
        <taxon>Cetacea</taxon>
        <taxon>Mysticeti</taxon>
        <taxon>Eschrichtiidae</taxon>
        <taxon>Eschrichtius</taxon>
    </lineage>
</organism>
<dbReference type="Proteomes" id="UP001159641">
    <property type="component" value="Unassembled WGS sequence"/>
</dbReference>
<proteinExistence type="predicted"/>
<comment type="caution">
    <text evidence="2">The sequence shown here is derived from an EMBL/GenBank/DDBJ whole genome shotgun (WGS) entry which is preliminary data.</text>
</comment>
<accession>A0AB34HK14</accession>
<protein>
    <submittedName>
        <fullName evidence="2">Uncharacterized protein</fullName>
    </submittedName>
</protein>
<evidence type="ECO:0000256" key="1">
    <source>
        <dbReference type="SAM" id="MobiDB-lite"/>
    </source>
</evidence>
<dbReference type="AlphaFoldDB" id="A0AB34HK14"/>
<reference evidence="2 3" key="1">
    <citation type="submission" date="2022-11" db="EMBL/GenBank/DDBJ databases">
        <title>Whole genome sequence of Eschrichtius robustus ER-17-0199.</title>
        <authorList>
            <person name="Bruniche-Olsen A."/>
            <person name="Black A.N."/>
            <person name="Fields C.J."/>
            <person name="Walden K."/>
            <person name="Dewoody J.A."/>
        </authorList>
    </citation>
    <scope>NUCLEOTIDE SEQUENCE [LARGE SCALE GENOMIC DNA]</scope>
    <source>
        <strain evidence="2">ER-17-0199</strain>
        <tissue evidence="2">Blubber</tissue>
    </source>
</reference>
<keyword evidence="3" id="KW-1185">Reference proteome</keyword>
<feature type="region of interest" description="Disordered" evidence="1">
    <location>
        <begin position="51"/>
        <end position="77"/>
    </location>
</feature>
<feature type="region of interest" description="Disordered" evidence="1">
    <location>
        <begin position="16"/>
        <end position="35"/>
    </location>
</feature>
<dbReference type="EMBL" id="JAIQCJ010001201">
    <property type="protein sequence ID" value="KAJ8791817.1"/>
    <property type="molecule type" value="Genomic_DNA"/>
</dbReference>
<evidence type="ECO:0000313" key="2">
    <source>
        <dbReference type="EMBL" id="KAJ8791817.1"/>
    </source>
</evidence>
<feature type="region of interest" description="Disordered" evidence="1">
    <location>
        <begin position="97"/>
        <end position="128"/>
    </location>
</feature>
<sequence length="313" mass="32279">MTLRFTDSFAQGSGLSRARLVDTRPPGRMTRRTHRQAQLRLLCPHRAETGAAAPRLSEASSSATPKPHEEHAGPSPGRNFYLCSPFAGWAGDSVASPLSPLGGGPRGVRSGATPTSQTSTRPGPVVRSRGPAVAAQLLFPLASVSCDLSETKAEPARDLGFAPQSVQADRVLGGAVGTHPVGPPLCPGQGRVRPELAQGDCGATPVGAAQAPLPGAAVGSTRVPVGTVGLCPPHCGEWPELDGNQVQWASSVVRGVALDTTSVHLSIHPLPALSYALDTAVTGQRSLGNLADIRHPRECCPLASDSPDDTPKL</sequence>
<name>A0AB34HK14_ESCRO</name>
<gene>
    <name evidence="2" type="ORF">J1605_020539</name>
</gene>